<dbReference type="EMBL" id="JANPWB010000002">
    <property type="protein sequence ID" value="KAJ1208946.1"/>
    <property type="molecule type" value="Genomic_DNA"/>
</dbReference>
<protein>
    <submittedName>
        <fullName evidence="2">Uncharacterized protein</fullName>
    </submittedName>
</protein>
<comment type="caution">
    <text evidence="2">The sequence shown here is derived from an EMBL/GenBank/DDBJ whole genome shotgun (WGS) entry which is preliminary data.</text>
</comment>
<reference evidence="2" key="1">
    <citation type="journal article" date="2022" name="bioRxiv">
        <title>Sequencing and chromosome-scale assembly of the giantPleurodeles waltlgenome.</title>
        <authorList>
            <person name="Brown T."/>
            <person name="Elewa A."/>
            <person name="Iarovenko S."/>
            <person name="Subramanian E."/>
            <person name="Araus A.J."/>
            <person name="Petzold A."/>
            <person name="Susuki M."/>
            <person name="Suzuki K.-i.T."/>
            <person name="Hayashi T."/>
            <person name="Toyoda A."/>
            <person name="Oliveira C."/>
            <person name="Osipova E."/>
            <person name="Leigh N.D."/>
            <person name="Simon A."/>
            <person name="Yun M.H."/>
        </authorList>
    </citation>
    <scope>NUCLEOTIDE SEQUENCE</scope>
    <source>
        <strain evidence="2">20211129_DDA</strain>
        <tissue evidence="2">Liver</tissue>
    </source>
</reference>
<dbReference type="Proteomes" id="UP001066276">
    <property type="component" value="Chromosome 1_2"/>
</dbReference>
<gene>
    <name evidence="2" type="ORF">NDU88_004325</name>
</gene>
<proteinExistence type="predicted"/>
<sequence length="131" mass="14639">MPPIKSQRQSTTEIVSAVSPNDKIKDCKRLQQPRITQQTVTNKVRISSKMQKSVKKKKGEKHFYLKVQGPPPDTLTPAHTNQLRWFRGPQWMPQDAVQPLRFLRRMQPLTSCPGCSSPQASGHTGPPGAAA</sequence>
<evidence type="ECO:0000313" key="3">
    <source>
        <dbReference type="Proteomes" id="UP001066276"/>
    </source>
</evidence>
<evidence type="ECO:0000256" key="1">
    <source>
        <dbReference type="SAM" id="MobiDB-lite"/>
    </source>
</evidence>
<keyword evidence="3" id="KW-1185">Reference proteome</keyword>
<dbReference type="AlphaFoldDB" id="A0AAV7W820"/>
<evidence type="ECO:0000313" key="2">
    <source>
        <dbReference type="EMBL" id="KAJ1208946.1"/>
    </source>
</evidence>
<organism evidence="2 3">
    <name type="scientific">Pleurodeles waltl</name>
    <name type="common">Iberian ribbed newt</name>
    <dbReference type="NCBI Taxonomy" id="8319"/>
    <lineage>
        <taxon>Eukaryota</taxon>
        <taxon>Metazoa</taxon>
        <taxon>Chordata</taxon>
        <taxon>Craniata</taxon>
        <taxon>Vertebrata</taxon>
        <taxon>Euteleostomi</taxon>
        <taxon>Amphibia</taxon>
        <taxon>Batrachia</taxon>
        <taxon>Caudata</taxon>
        <taxon>Salamandroidea</taxon>
        <taxon>Salamandridae</taxon>
        <taxon>Pleurodelinae</taxon>
        <taxon>Pleurodeles</taxon>
    </lineage>
</organism>
<feature type="region of interest" description="Disordered" evidence="1">
    <location>
        <begin position="109"/>
        <end position="131"/>
    </location>
</feature>
<name>A0AAV7W820_PLEWA</name>
<feature type="compositionally biased region" description="Polar residues" evidence="1">
    <location>
        <begin position="109"/>
        <end position="122"/>
    </location>
</feature>
<accession>A0AAV7W820</accession>